<feature type="transmembrane region" description="Helical" evidence="13">
    <location>
        <begin position="183"/>
        <end position="204"/>
    </location>
</feature>
<dbReference type="PANTHER" id="PTHR24221">
    <property type="entry name" value="ATP-BINDING CASSETTE SUB-FAMILY B"/>
    <property type="match status" value="1"/>
</dbReference>
<evidence type="ECO:0000256" key="13">
    <source>
        <dbReference type="SAM" id="Phobius"/>
    </source>
</evidence>
<dbReference type="Pfam" id="PF00005">
    <property type="entry name" value="ABC_tran"/>
    <property type="match status" value="1"/>
</dbReference>
<dbReference type="RefSeq" id="WP_094437267.1">
    <property type="nucleotide sequence ID" value="NZ_NKDB02000005.1"/>
</dbReference>
<keyword evidence="3" id="KW-1003">Cell membrane</keyword>
<evidence type="ECO:0000259" key="14">
    <source>
        <dbReference type="PROSITE" id="PS50893"/>
    </source>
</evidence>
<evidence type="ECO:0000256" key="2">
    <source>
        <dbReference type="ARBA" id="ARBA00022448"/>
    </source>
</evidence>
<gene>
    <name evidence="16" type="ORF">CE154_020625</name>
</gene>
<comment type="caution">
    <text evidence="16">The sequence shown here is derived from an EMBL/GenBank/DDBJ whole genome shotgun (WGS) entry which is preliminary data.</text>
</comment>
<protein>
    <recommendedName>
        <fullName evidence="12">Cyclolysin secretion/processing ATP-binding protein CyaB</fullName>
    </recommendedName>
</protein>
<feature type="domain" description="ABC transporter" evidence="14">
    <location>
        <begin position="330"/>
        <end position="565"/>
    </location>
</feature>
<dbReference type="SUPFAM" id="SSF52540">
    <property type="entry name" value="P-loop containing nucleoside triphosphate hydrolases"/>
    <property type="match status" value="1"/>
</dbReference>
<organism evidence="16 17">
    <name type="scientific">Alicycliphilus denitrificans</name>
    <dbReference type="NCBI Taxonomy" id="179636"/>
    <lineage>
        <taxon>Bacteria</taxon>
        <taxon>Pseudomonadati</taxon>
        <taxon>Pseudomonadota</taxon>
        <taxon>Betaproteobacteria</taxon>
        <taxon>Burkholderiales</taxon>
        <taxon>Comamonadaceae</taxon>
        <taxon>Alicycliphilus</taxon>
    </lineage>
</organism>
<dbReference type="Proteomes" id="UP000216225">
    <property type="component" value="Unassembled WGS sequence"/>
</dbReference>
<dbReference type="Gene3D" id="1.20.1560.10">
    <property type="entry name" value="ABC transporter type 1, transmembrane domain"/>
    <property type="match status" value="1"/>
</dbReference>
<dbReference type="PROSITE" id="PS50893">
    <property type="entry name" value="ABC_TRANSPORTER_2"/>
    <property type="match status" value="1"/>
</dbReference>
<evidence type="ECO:0000256" key="11">
    <source>
        <dbReference type="ARBA" id="ARBA00061173"/>
    </source>
</evidence>
<keyword evidence="5" id="KW-0204">Cytolysis</keyword>
<evidence type="ECO:0000256" key="4">
    <source>
        <dbReference type="ARBA" id="ARBA00022692"/>
    </source>
</evidence>
<keyword evidence="9 13" id="KW-0472">Membrane</keyword>
<dbReference type="InterPro" id="IPR003593">
    <property type="entry name" value="AAA+_ATPase"/>
</dbReference>
<dbReference type="InterPro" id="IPR017871">
    <property type="entry name" value="ABC_transporter-like_CS"/>
</dbReference>
<keyword evidence="7 16" id="KW-0067">ATP-binding</keyword>
<comment type="function">
    <text evidence="10">Involved in the export of calmodulin-sensitive adenylate cyclase-hemolysin (cyclolysin).</text>
</comment>
<dbReference type="SMART" id="SM00382">
    <property type="entry name" value="AAA"/>
    <property type="match status" value="1"/>
</dbReference>
<name>A0A420K881_9BURK</name>
<dbReference type="Gene3D" id="3.40.50.300">
    <property type="entry name" value="P-loop containing nucleotide triphosphate hydrolases"/>
    <property type="match status" value="1"/>
</dbReference>
<dbReference type="AlphaFoldDB" id="A0A420K881"/>
<keyword evidence="6" id="KW-0547">Nucleotide-binding</keyword>
<dbReference type="PROSITE" id="PS50929">
    <property type="entry name" value="ABC_TM1F"/>
    <property type="match status" value="1"/>
</dbReference>
<dbReference type="FunFam" id="3.40.50.300:FF:000299">
    <property type="entry name" value="ABC transporter ATP-binding protein/permease"/>
    <property type="match status" value="1"/>
</dbReference>
<dbReference type="PROSITE" id="PS00211">
    <property type="entry name" value="ABC_TRANSPORTER_1"/>
    <property type="match status" value="1"/>
</dbReference>
<dbReference type="EMBL" id="NKDB02000005">
    <property type="protein sequence ID" value="RKJ94706.1"/>
    <property type="molecule type" value="Genomic_DNA"/>
</dbReference>
<dbReference type="SUPFAM" id="SSF90123">
    <property type="entry name" value="ABC transporter transmembrane region"/>
    <property type="match status" value="1"/>
</dbReference>
<evidence type="ECO:0000256" key="3">
    <source>
        <dbReference type="ARBA" id="ARBA00022475"/>
    </source>
</evidence>
<evidence type="ECO:0000256" key="8">
    <source>
        <dbReference type="ARBA" id="ARBA00022989"/>
    </source>
</evidence>
<evidence type="ECO:0000313" key="16">
    <source>
        <dbReference type="EMBL" id="RKJ94706.1"/>
    </source>
</evidence>
<dbReference type="InterPro" id="IPR011527">
    <property type="entry name" value="ABC1_TM_dom"/>
</dbReference>
<evidence type="ECO:0000256" key="1">
    <source>
        <dbReference type="ARBA" id="ARBA00004651"/>
    </source>
</evidence>
<dbReference type="GO" id="GO:0005886">
    <property type="term" value="C:plasma membrane"/>
    <property type="evidence" value="ECO:0007669"/>
    <property type="project" value="UniProtKB-SubCell"/>
</dbReference>
<dbReference type="InterPro" id="IPR039421">
    <property type="entry name" value="Type_1_exporter"/>
</dbReference>
<feature type="transmembrane region" description="Helical" evidence="13">
    <location>
        <begin position="235"/>
        <end position="256"/>
    </location>
</feature>
<feature type="transmembrane region" description="Helical" evidence="13">
    <location>
        <begin position="132"/>
        <end position="163"/>
    </location>
</feature>
<dbReference type="GO" id="GO:0016887">
    <property type="term" value="F:ATP hydrolysis activity"/>
    <property type="evidence" value="ECO:0007669"/>
    <property type="project" value="InterPro"/>
</dbReference>
<keyword evidence="8 13" id="KW-1133">Transmembrane helix</keyword>
<sequence length="573" mass="59510">MDGLQPARAVRGRMAQCVAWGLAVQALHVAQGAGLALALAALLRQAPFAQALPWLLLALLSAALRAACVWAGERAADGVAQRFKAHLRGAILAQIARLGPAGVPGQRTGALQQAAVGGVEALESYYSRYLPAVWIALLGVGALLALLACVDPATAALLAVFALGQPLVELLWLRRQMPATSGVFAAMGAFGAALLDALQGLATLKAFGASGRWRDGLARQAATLRTASMAALRATLARTGLATLIGLGGMAAVLAMNAGRVAGGQLAPQALLLALFLAREVFRPLDRLEKAFHAAWTAGGAWAPIRALMAAGPAVREPLAPQPAPEGFAIAFERVGFRYPGSAAWALRDFSLAVRQGEFVALVGASGAGKSSVAALLLRFFDPEAGTVRIGGADLRTLALDALRARIAWVPQDCTLFAGSVAGNLRLAKPDASMDALRAAARAAGIDAHIQRLPQGYDTPVGEGGSRFSGGQRQRLALARALLRQAPVLVLDEPTAHLDPAAQAHVLRTLRQLAGRCTVLMAAHRLETVRGADRVVVLEHGRIVEQGRPADLAARPGGAYARLLAAQAKEGRP</sequence>
<comment type="similarity">
    <text evidence="11">Belongs to the ABC transporter superfamily. Cyclolysin exporter (TC 3.A.1.109.2) family.</text>
</comment>
<dbReference type="Pfam" id="PF00664">
    <property type="entry name" value="ABC_membrane"/>
    <property type="match status" value="1"/>
</dbReference>
<reference evidence="16 17" key="1">
    <citation type="submission" date="2018-09" db="EMBL/GenBank/DDBJ databases">
        <title>Genome comparison of Alicycliphilus sp. BQ1, a polyurethanolytic bacterium, with its closest phylogenetic relatives Alicycliphilus denitrificans BC and K601, unable to attack polyurethane.</title>
        <authorList>
            <person name="Loza-Tavera H."/>
            <person name="Lozano L."/>
            <person name="Cevallos M."/>
            <person name="Maya-Lucas O."/>
            <person name="Garcia-Mena J."/>
            <person name="Hernandez J."/>
        </authorList>
    </citation>
    <scope>NUCLEOTIDE SEQUENCE [LARGE SCALE GENOMIC DNA]</scope>
    <source>
        <strain evidence="16 17">BQ1</strain>
    </source>
</reference>
<dbReference type="GO" id="GO:0031640">
    <property type="term" value="P:killing of cells of another organism"/>
    <property type="evidence" value="ECO:0007669"/>
    <property type="project" value="UniProtKB-KW"/>
</dbReference>
<dbReference type="PANTHER" id="PTHR24221:SF590">
    <property type="entry name" value="COMPONENT LINKED WITH THE ASSEMBLY OF CYTOCHROME' TRANSPORT TRANSMEMBRANE ATP-BINDING PROTEIN ABC TRANSPORTER CYDD-RELATED"/>
    <property type="match status" value="1"/>
</dbReference>
<dbReference type="InterPro" id="IPR036640">
    <property type="entry name" value="ABC1_TM_sf"/>
</dbReference>
<keyword evidence="5" id="KW-0354">Hemolysis</keyword>
<comment type="subcellular location">
    <subcellularLocation>
        <location evidence="1">Cell membrane</location>
        <topology evidence="1">Multi-pass membrane protein</topology>
    </subcellularLocation>
</comment>
<evidence type="ECO:0000256" key="9">
    <source>
        <dbReference type="ARBA" id="ARBA00023136"/>
    </source>
</evidence>
<feature type="transmembrane region" description="Helical" evidence="13">
    <location>
        <begin position="51"/>
        <end position="72"/>
    </location>
</feature>
<evidence type="ECO:0000256" key="12">
    <source>
        <dbReference type="ARBA" id="ARBA00072252"/>
    </source>
</evidence>
<keyword evidence="2" id="KW-0813">Transport</keyword>
<feature type="domain" description="ABC transmembrane type-1" evidence="15">
    <location>
        <begin position="18"/>
        <end position="288"/>
    </location>
</feature>
<accession>A0A420K881</accession>
<dbReference type="InterPro" id="IPR027417">
    <property type="entry name" value="P-loop_NTPase"/>
</dbReference>
<evidence type="ECO:0000259" key="15">
    <source>
        <dbReference type="PROSITE" id="PS50929"/>
    </source>
</evidence>
<proteinExistence type="inferred from homology"/>
<keyword evidence="4 13" id="KW-0812">Transmembrane</keyword>
<dbReference type="InterPro" id="IPR003439">
    <property type="entry name" value="ABC_transporter-like_ATP-bd"/>
</dbReference>
<dbReference type="GO" id="GO:0140359">
    <property type="term" value="F:ABC-type transporter activity"/>
    <property type="evidence" value="ECO:0007669"/>
    <property type="project" value="InterPro"/>
</dbReference>
<evidence type="ECO:0000256" key="7">
    <source>
        <dbReference type="ARBA" id="ARBA00022840"/>
    </source>
</evidence>
<evidence type="ECO:0000313" key="17">
    <source>
        <dbReference type="Proteomes" id="UP000216225"/>
    </source>
</evidence>
<dbReference type="GO" id="GO:0005524">
    <property type="term" value="F:ATP binding"/>
    <property type="evidence" value="ECO:0007669"/>
    <property type="project" value="UniProtKB-KW"/>
</dbReference>
<evidence type="ECO:0000256" key="5">
    <source>
        <dbReference type="ARBA" id="ARBA00022735"/>
    </source>
</evidence>
<evidence type="ECO:0000256" key="10">
    <source>
        <dbReference type="ARBA" id="ARBA00055355"/>
    </source>
</evidence>
<evidence type="ECO:0000256" key="6">
    <source>
        <dbReference type="ARBA" id="ARBA00022741"/>
    </source>
</evidence>